<proteinExistence type="predicted"/>
<dbReference type="SMART" id="SM00248">
    <property type="entry name" value="ANK"/>
    <property type="match status" value="5"/>
</dbReference>
<dbReference type="PROSITE" id="PS50297">
    <property type="entry name" value="ANK_REP_REGION"/>
    <property type="match status" value="2"/>
</dbReference>
<organism evidence="4 5">
    <name type="scientific">Odynerus spinipes</name>
    <dbReference type="NCBI Taxonomy" id="1348599"/>
    <lineage>
        <taxon>Eukaryota</taxon>
        <taxon>Metazoa</taxon>
        <taxon>Ecdysozoa</taxon>
        <taxon>Arthropoda</taxon>
        <taxon>Hexapoda</taxon>
        <taxon>Insecta</taxon>
        <taxon>Pterygota</taxon>
        <taxon>Neoptera</taxon>
        <taxon>Endopterygota</taxon>
        <taxon>Hymenoptera</taxon>
        <taxon>Apocrita</taxon>
        <taxon>Aculeata</taxon>
        <taxon>Vespoidea</taxon>
        <taxon>Vespidae</taxon>
        <taxon>Eumeninae</taxon>
        <taxon>Odynerus</taxon>
    </lineage>
</organism>
<dbReference type="InterPro" id="IPR036770">
    <property type="entry name" value="Ankyrin_rpt-contain_sf"/>
</dbReference>
<keyword evidence="1" id="KW-0677">Repeat</keyword>
<evidence type="ECO:0000313" key="4">
    <source>
        <dbReference type="EMBL" id="KAK2575937.1"/>
    </source>
</evidence>
<evidence type="ECO:0000256" key="3">
    <source>
        <dbReference type="PROSITE-ProRule" id="PRU00023"/>
    </source>
</evidence>
<dbReference type="Proteomes" id="UP001258017">
    <property type="component" value="Unassembled WGS sequence"/>
</dbReference>
<dbReference type="EMBL" id="JAIFRP010004408">
    <property type="protein sequence ID" value="KAK2575937.1"/>
    <property type="molecule type" value="Genomic_DNA"/>
</dbReference>
<comment type="caution">
    <text evidence="4">The sequence shown here is derived from an EMBL/GenBank/DDBJ whole genome shotgun (WGS) entry which is preliminary data.</text>
</comment>
<name>A0AAD9RA63_9HYME</name>
<sequence length="273" mass="30743">MSKILDSSFRNMLTFHDGQSDCFITDTLVPGYTVEEELMRLLGFANIKKIRDFLSKTSSQSINMHHPTFHLKTPLLEAIRRGDVSILALLIEKIPVCLDDTTTQPYGKTALMTAAYSSRNPEILQLLVKKGADIKKLDGRGWSCLQYAVVGERAKNVKVLLDFGMDVDIRDFNDRTPLMISVLYSNLDVLSLLLNRGADITARDKRGFTGLQLAVLRKKRDAAIILIKKGSDVSSPIPLTRHSLRELSNTTLPRLLPSVQYEKDIFEDCEEEE</sequence>
<reference evidence="4" key="1">
    <citation type="submission" date="2021-08" db="EMBL/GenBank/DDBJ databases">
        <authorList>
            <person name="Misof B."/>
            <person name="Oliver O."/>
            <person name="Podsiadlowski L."/>
            <person name="Donath A."/>
            <person name="Peters R."/>
            <person name="Mayer C."/>
            <person name="Rust J."/>
            <person name="Gunkel S."/>
            <person name="Lesny P."/>
            <person name="Martin S."/>
            <person name="Oeyen J.P."/>
            <person name="Petersen M."/>
            <person name="Panagiotis P."/>
            <person name="Wilbrandt J."/>
            <person name="Tanja T."/>
        </authorList>
    </citation>
    <scope>NUCLEOTIDE SEQUENCE</scope>
    <source>
        <strain evidence="4">GBR_01_08_01A</strain>
        <tissue evidence="4">Thorax + abdomen</tissue>
    </source>
</reference>
<evidence type="ECO:0000256" key="1">
    <source>
        <dbReference type="ARBA" id="ARBA00022737"/>
    </source>
</evidence>
<dbReference type="PANTHER" id="PTHR24198">
    <property type="entry name" value="ANKYRIN REPEAT AND PROTEIN KINASE DOMAIN-CONTAINING PROTEIN"/>
    <property type="match status" value="1"/>
</dbReference>
<dbReference type="InterPro" id="IPR002110">
    <property type="entry name" value="Ankyrin_rpt"/>
</dbReference>
<keyword evidence="5" id="KW-1185">Reference proteome</keyword>
<dbReference type="PANTHER" id="PTHR24198:SF165">
    <property type="entry name" value="ANKYRIN REPEAT-CONTAINING PROTEIN-RELATED"/>
    <property type="match status" value="1"/>
</dbReference>
<feature type="repeat" description="ANK" evidence="3">
    <location>
        <begin position="173"/>
        <end position="205"/>
    </location>
</feature>
<dbReference type="Gene3D" id="1.25.40.20">
    <property type="entry name" value="Ankyrin repeat-containing domain"/>
    <property type="match status" value="1"/>
</dbReference>
<feature type="repeat" description="ANK" evidence="3">
    <location>
        <begin position="140"/>
        <end position="172"/>
    </location>
</feature>
<gene>
    <name evidence="4" type="ORF">KPH14_007299</name>
</gene>
<dbReference type="SUPFAM" id="SSF48403">
    <property type="entry name" value="Ankyrin repeat"/>
    <property type="match status" value="1"/>
</dbReference>
<protein>
    <recommendedName>
        <fullName evidence="6">Ankyrin repeat domain-containing protein</fullName>
    </recommendedName>
</protein>
<dbReference type="Pfam" id="PF12796">
    <property type="entry name" value="Ank_2"/>
    <property type="match status" value="1"/>
</dbReference>
<evidence type="ECO:0000313" key="5">
    <source>
        <dbReference type="Proteomes" id="UP001258017"/>
    </source>
</evidence>
<evidence type="ECO:0008006" key="6">
    <source>
        <dbReference type="Google" id="ProtNLM"/>
    </source>
</evidence>
<evidence type="ECO:0000256" key="2">
    <source>
        <dbReference type="ARBA" id="ARBA00023043"/>
    </source>
</evidence>
<accession>A0AAD9RA63</accession>
<reference evidence="4" key="2">
    <citation type="journal article" date="2023" name="Commun. Biol.">
        <title>Intrasexual cuticular hydrocarbon dimorphism in a wasp sheds light on hydrocarbon biosynthesis genes in Hymenoptera.</title>
        <authorList>
            <person name="Moris V.C."/>
            <person name="Podsiadlowski L."/>
            <person name="Martin S."/>
            <person name="Oeyen J.P."/>
            <person name="Donath A."/>
            <person name="Petersen M."/>
            <person name="Wilbrandt J."/>
            <person name="Misof B."/>
            <person name="Liedtke D."/>
            <person name="Thamm M."/>
            <person name="Scheiner R."/>
            <person name="Schmitt T."/>
            <person name="Niehuis O."/>
        </authorList>
    </citation>
    <scope>NUCLEOTIDE SEQUENCE</scope>
    <source>
        <strain evidence="4">GBR_01_08_01A</strain>
    </source>
</reference>
<keyword evidence="2 3" id="KW-0040">ANK repeat</keyword>
<feature type="repeat" description="ANK" evidence="3">
    <location>
        <begin position="106"/>
        <end position="139"/>
    </location>
</feature>
<dbReference type="AlphaFoldDB" id="A0AAD9RA63"/>
<dbReference type="PROSITE" id="PS50088">
    <property type="entry name" value="ANK_REPEAT"/>
    <property type="match status" value="3"/>
</dbReference>